<feature type="domain" description="Integrase catalytic" evidence="2">
    <location>
        <begin position="275"/>
        <end position="439"/>
    </location>
</feature>
<dbReference type="AlphaFoldDB" id="A0A848M5B5"/>
<dbReference type="InterPro" id="IPR001584">
    <property type="entry name" value="Integrase_cat-core"/>
</dbReference>
<keyword evidence="4" id="KW-1185">Reference proteome</keyword>
<evidence type="ECO:0000259" key="2">
    <source>
        <dbReference type="PROSITE" id="PS50994"/>
    </source>
</evidence>
<sequence length="443" mass="51937">MSKKLFTTQQQNELQKNPYVKRVSDKAITYTDAFKEHFIQAYEQGKLPHEIFQGAGFDVDILGTKRIQAASDRWRTAYEQKGIIGLADARKYTSGRPSTRELSPEEQITRLEAKLEWLEVENEFLKKLGMARKAGEETKIQVSARQKFEWIQQITNCPKFKRKVRWLCHLAQVSRSGYYAYLSEKAVFNRQKQQEQDEQAYQILLSAYRYKGRKKGARQIHMTLQLQYGFTYNLKRIRRLMKKFGLMCPIRRANPMRRMAKATQEHRTCPNTLQREFKPGVAGQVLLTDITYLRYGASRRAYLSTIKDAQTNEILAYKVSESLGLDLALDTLKQLKKYSHLTPTAFIHSDQGFHYTHPKFQKLVKQMKLGQSMSRRGNCWDNAPQESFFGHLKDETDLKACQTLQQVKQEVNRYMTYYNLERGQWNLKKLPPATYRQQLLHVS</sequence>
<protein>
    <submittedName>
        <fullName evidence="3">IS3 family transposase</fullName>
    </submittedName>
</protein>
<dbReference type="InterPro" id="IPR046929">
    <property type="entry name" value="HTH_Tnp"/>
</dbReference>
<dbReference type="PROSITE" id="PS50994">
    <property type="entry name" value="INTEGRASE"/>
    <property type="match status" value="1"/>
</dbReference>
<dbReference type="PANTHER" id="PTHR46889">
    <property type="entry name" value="TRANSPOSASE INSF FOR INSERTION SEQUENCE IS3B-RELATED"/>
    <property type="match status" value="1"/>
</dbReference>
<evidence type="ECO:0000313" key="4">
    <source>
        <dbReference type="Proteomes" id="UP000565468"/>
    </source>
</evidence>
<dbReference type="GO" id="GO:0003676">
    <property type="term" value="F:nucleic acid binding"/>
    <property type="evidence" value="ECO:0007669"/>
    <property type="project" value="InterPro"/>
</dbReference>
<dbReference type="Gene3D" id="3.30.420.10">
    <property type="entry name" value="Ribonuclease H-like superfamily/Ribonuclease H"/>
    <property type="match status" value="1"/>
</dbReference>
<comment type="caution">
    <text evidence="3">The sequence shown here is derived from an EMBL/GenBank/DDBJ whole genome shotgun (WGS) entry which is preliminary data.</text>
</comment>
<accession>A0A848M5B5</accession>
<dbReference type="SUPFAM" id="SSF53098">
    <property type="entry name" value="Ribonuclease H-like"/>
    <property type="match status" value="1"/>
</dbReference>
<dbReference type="InterPro" id="IPR050900">
    <property type="entry name" value="Transposase_IS3/IS150/IS904"/>
</dbReference>
<comment type="function">
    <text evidence="1">Involved in the transposition of the insertion sequence.</text>
</comment>
<dbReference type="InterPro" id="IPR025948">
    <property type="entry name" value="HTH-like_dom"/>
</dbReference>
<dbReference type="Pfam" id="PF13276">
    <property type="entry name" value="HTH_21"/>
    <property type="match status" value="1"/>
</dbReference>
<dbReference type="InterPro" id="IPR009057">
    <property type="entry name" value="Homeodomain-like_sf"/>
</dbReference>
<dbReference type="Pfam" id="PF00665">
    <property type="entry name" value="rve"/>
    <property type="match status" value="1"/>
</dbReference>
<gene>
    <name evidence="3" type="ORF">HII30_11050</name>
</gene>
<dbReference type="Pfam" id="PF20310">
    <property type="entry name" value="HTH_Tnp_2"/>
    <property type="match status" value="1"/>
</dbReference>
<dbReference type="NCBIfam" id="NF033516">
    <property type="entry name" value="transpos_IS3"/>
    <property type="match status" value="1"/>
</dbReference>
<dbReference type="RefSeq" id="WP_169505087.1">
    <property type="nucleotide sequence ID" value="NZ_JABBPN010000008.1"/>
</dbReference>
<dbReference type="Proteomes" id="UP000565468">
    <property type="component" value="Unassembled WGS sequence"/>
</dbReference>
<dbReference type="PANTHER" id="PTHR46889:SF5">
    <property type="entry name" value="INTEGRASE PROTEIN"/>
    <property type="match status" value="1"/>
</dbReference>
<dbReference type="GO" id="GO:0015074">
    <property type="term" value="P:DNA integration"/>
    <property type="evidence" value="ECO:0007669"/>
    <property type="project" value="InterPro"/>
</dbReference>
<name>A0A848M5B5_PAELE</name>
<dbReference type="SUPFAM" id="SSF46689">
    <property type="entry name" value="Homeodomain-like"/>
    <property type="match status" value="1"/>
</dbReference>
<proteinExistence type="predicted"/>
<reference evidence="3 4" key="1">
    <citation type="submission" date="2020-04" db="EMBL/GenBank/DDBJ databases">
        <title>Paenibacillus algicola sp. nov., a novel marine bacterium producing alginate lyase.</title>
        <authorList>
            <person name="Huang H."/>
        </authorList>
    </citation>
    <scope>NUCLEOTIDE SEQUENCE [LARGE SCALE GENOMIC DNA]</scope>
    <source>
        <strain evidence="3 4">L7-75</strain>
    </source>
</reference>
<evidence type="ECO:0000256" key="1">
    <source>
        <dbReference type="ARBA" id="ARBA00002286"/>
    </source>
</evidence>
<organism evidence="3 4">
    <name type="scientific">Paenibacillus lemnae</name>
    <dbReference type="NCBI Taxonomy" id="1330551"/>
    <lineage>
        <taxon>Bacteria</taxon>
        <taxon>Bacillati</taxon>
        <taxon>Bacillota</taxon>
        <taxon>Bacilli</taxon>
        <taxon>Bacillales</taxon>
        <taxon>Paenibacillaceae</taxon>
        <taxon>Paenibacillus</taxon>
    </lineage>
</organism>
<dbReference type="EMBL" id="JABBPN010000008">
    <property type="protein sequence ID" value="NMO96308.1"/>
    <property type="molecule type" value="Genomic_DNA"/>
</dbReference>
<dbReference type="Pfam" id="PF13333">
    <property type="entry name" value="rve_2"/>
    <property type="match status" value="1"/>
</dbReference>
<dbReference type="InterPro" id="IPR048020">
    <property type="entry name" value="Transpos_IS3"/>
</dbReference>
<dbReference type="InterPro" id="IPR012337">
    <property type="entry name" value="RNaseH-like_sf"/>
</dbReference>
<evidence type="ECO:0000313" key="3">
    <source>
        <dbReference type="EMBL" id="NMO96308.1"/>
    </source>
</evidence>
<dbReference type="InterPro" id="IPR036397">
    <property type="entry name" value="RNaseH_sf"/>
</dbReference>